<dbReference type="Proteomes" id="UP001064297">
    <property type="component" value="Segment"/>
</dbReference>
<dbReference type="EMBL" id="OP297535">
    <property type="protein sequence ID" value="UXE03773.1"/>
    <property type="molecule type" value="Genomic_DNA"/>
</dbReference>
<protein>
    <submittedName>
        <fullName evidence="1">Uncharacterized protein</fullName>
    </submittedName>
</protein>
<sequence length="79" mass="8713">MRGSIFDMASHLLSAIGVPVDVARAIGHLQVEAEADPRPVASVYVEHQIDDGSWQRYESEREPTGDWGVVRRVPMGVVL</sequence>
<gene>
    <name evidence="1" type="primary">50</name>
    <name evidence="1" type="ORF">SEA_OBLADI_50</name>
</gene>
<reference evidence="1" key="1">
    <citation type="submission" date="2022-08" db="EMBL/GenBank/DDBJ databases">
        <authorList>
            <person name="Abuwarda M.A."/>
            <person name="Alvarez A."/>
            <person name="Batteikh M."/>
            <person name="Baughman A.P."/>
            <person name="Chavez V."/>
            <person name="Cheng C."/>
            <person name="Cosentino E.J."/>
            <person name="Di Blasi D.L."/>
            <person name="Dooley N.L."/>
            <person name="Empson B.M."/>
            <person name="Erfanian K."/>
            <person name="Esparza P.D."/>
            <person name="Fleming H.S."/>
            <person name="Ghannam M.S."/>
            <person name="Gibbons A.C."/>
            <person name="Gonzalez C."/>
            <person name="Huq N.E."/>
            <person name="Jin K."/>
            <person name="Kamarzar M."/>
            <person name="Khaine A."/>
            <person name="Krug K.R."/>
            <person name="Lee A."/>
            <person name="Liao S."/>
            <person name="Light I."/>
            <person name="Ma Y."/>
            <person name="Magaling J.M."/>
            <person name="McLinden K.C."/>
            <person name="Melkote A."/>
            <person name="Montoya Serpas C.A."/>
            <person name="Niazmandi K."/>
            <person name="Ostroske E.C."/>
            <person name="Paek B.H."/>
            <person name="Rajiv S."/>
            <person name="Santos C.E."/>
            <person name="Semaan S.A."/>
            <person name="Senthilvelan J."/>
            <person name="Sheppy T.E."/>
            <person name="Stephenson J.C."/>
            <person name="Tenney M.E."/>
            <person name="Teoh N."/>
            <person name="Thorp J.P."/>
            <person name="Turon Font G."/>
            <person name="Uvarov E.V."/>
            <person name="Verpukhovskiy P."/>
            <person name="Wang J."/>
            <person name="Whang A.Y."/>
            <person name="Wright N.E."/>
            <person name="Wu M."/>
            <person name="Zhuang C."/>
            <person name="Bruns J.A."/>
            <person name="Chai A.E."/>
            <person name="Parikh H."/>
            <person name="Zorawik M."/>
            <person name="Garza D.R."/>
            <person name="Ngo R.T."/>
            <person name="Reddi K."/>
            <person name="Garcia-Vedrenne A.E."/>
            <person name="Freise A.C."/>
            <person name="Balish M.F."/>
            <person name="Garlena R.A."/>
            <person name="Russell D.A."/>
            <person name="Jacobs-Sera D."/>
            <person name="Hatfull G.F."/>
        </authorList>
    </citation>
    <scope>NUCLEOTIDE SEQUENCE</scope>
</reference>
<keyword evidence="2" id="KW-1185">Reference proteome</keyword>
<evidence type="ECO:0000313" key="1">
    <source>
        <dbReference type="EMBL" id="UXE03773.1"/>
    </source>
</evidence>
<proteinExistence type="predicted"/>
<organism evidence="1 2">
    <name type="scientific">Gordonia phage ObLaDi</name>
    <dbReference type="NCBI Taxonomy" id="2978487"/>
    <lineage>
        <taxon>Viruses</taxon>
        <taxon>Duplodnaviria</taxon>
        <taxon>Heunggongvirae</taxon>
        <taxon>Uroviricota</taxon>
        <taxon>Caudoviricetes</taxon>
        <taxon>Kruegerviridae</taxon>
        <taxon>Cafassovirus</taxon>
        <taxon>Cafassovirus obladi</taxon>
    </lineage>
</organism>
<accession>A0A977KLN5</accession>
<name>A0A977KLN5_9CAUD</name>
<evidence type="ECO:0000313" key="2">
    <source>
        <dbReference type="Proteomes" id="UP001064297"/>
    </source>
</evidence>